<dbReference type="Proteomes" id="UP001237448">
    <property type="component" value="Unassembled WGS sequence"/>
</dbReference>
<gene>
    <name evidence="1" type="ORF">J3R73_005835</name>
</gene>
<protein>
    <submittedName>
        <fullName evidence="1">Uncharacterized protein</fullName>
    </submittedName>
</protein>
<dbReference type="RefSeq" id="WP_307435690.1">
    <property type="nucleotide sequence ID" value="NZ_JAUSVK010000001.1"/>
</dbReference>
<sequence>MSKLVELTAAQSRRMERVDARVSSIDARSGEQTDELTTIIRDEMLGARTNFEIQWEDRLQDLDGRIRKLEEKIGA</sequence>
<proteinExistence type="predicted"/>
<organism evidence="1 2">
    <name type="scientific">Labrys monachus</name>
    <dbReference type="NCBI Taxonomy" id="217067"/>
    <lineage>
        <taxon>Bacteria</taxon>
        <taxon>Pseudomonadati</taxon>
        <taxon>Pseudomonadota</taxon>
        <taxon>Alphaproteobacteria</taxon>
        <taxon>Hyphomicrobiales</taxon>
        <taxon>Xanthobacteraceae</taxon>
        <taxon>Labrys</taxon>
    </lineage>
</organism>
<reference evidence="1 2" key="1">
    <citation type="submission" date="2023-07" db="EMBL/GenBank/DDBJ databases">
        <title>Genomic Encyclopedia of Type Strains, Phase IV (KMG-IV): sequencing the most valuable type-strain genomes for metagenomic binning, comparative biology and taxonomic classification.</title>
        <authorList>
            <person name="Goeker M."/>
        </authorList>
    </citation>
    <scope>NUCLEOTIDE SEQUENCE [LARGE SCALE GENOMIC DNA]</scope>
    <source>
        <strain evidence="1 2">DSM 5896</strain>
    </source>
</reference>
<evidence type="ECO:0000313" key="1">
    <source>
        <dbReference type="EMBL" id="MDQ0396043.1"/>
    </source>
</evidence>
<comment type="caution">
    <text evidence="1">The sequence shown here is derived from an EMBL/GenBank/DDBJ whole genome shotgun (WGS) entry which is preliminary data.</text>
</comment>
<dbReference type="EMBL" id="JAUSVK010000001">
    <property type="protein sequence ID" value="MDQ0396043.1"/>
    <property type="molecule type" value="Genomic_DNA"/>
</dbReference>
<accession>A0ABU0FN56</accession>
<evidence type="ECO:0000313" key="2">
    <source>
        <dbReference type="Proteomes" id="UP001237448"/>
    </source>
</evidence>
<name>A0ABU0FN56_9HYPH</name>
<keyword evidence="2" id="KW-1185">Reference proteome</keyword>